<dbReference type="InterPro" id="IPR008638">
    <property type="entry name" value="FhaB/CdiA-like_TPS"/>
</dbReference>
<evidence type="ECO:0000313" key="2">
    <source>
        <dbReference type="EMBL" id="MEN3931816.1"/>
    </source>
</evidence>
<dbReference type="Gene3D" id="2.160.20.10">
    <property type="entry name" value="Single-stranded right-handed beta-helix, Pectin lyase-like"/>
    <property type="match status" value="1"/>
</dbReference>
<reference evidence="2 3" key="1">
    <citation type="submission" date="2024-04" db="EMBL/GenBank/DDBJ databases">
        <title>A novel species isolated from cricket.</title>
        <authorList>
            <person name="Wang H.-C."/>
        </authorList>
    </citation>
    <scope>NUCLEOTIDE SEQUENCE [LARGE SCALE GENOMIC DNA]</scope>
    <source>
        <strain evidence="2 3">WL0021</strain>
    </source>
</reference>
<dbReference type="Pfam" id="PF05860">
    <property type="entry name" value="TPS"/>
    <property type="match status" value="1"/>
</dbReference>
<proteinExistence type="predicted"/>
<sequence length="661" mass="68057">MGQGSFSFSGTASRIGFWFMPRRVLSLFLAGTMALTGPFGVLSSVAQAQIISDPRANIQFQPRVGTAPNGVPLVDITKPSFGGVSHNKFEHYNVDTRGVILNNSGLGGTSILGGRIEGNPNLVNSRPASVILNEVTSTNTSLLNGPTEVFGTKADVIVANPNGVTCRSCTFINTGRVTLSSGVPVPDYQNGTVGFKVTRGTVTVEGGGIAAINPDGTVGKLSNVDLVGRQLRVDAPIDATGHVRLRAGAINWDQNSDTVSRITGADIPVVTGDAIVSSAGGMIRAGTISVLSHDTDLGVQLQGDLTSLGFSFEENGQVHQIVGLVTVRSGGDLSIGSAGSTGDIRLEADGILTIGGDQQALGRITGVGRDVTVAKDIRAQANDAIIFEAVRNVLSEGYLQSNASAISLVGGGTVTASGGIYARDMVSLEGQSVSTSGLEVSGDTITVSGLDQTTLEQTILVAKRDIYVLGYDMRLGQDTKFQAGEGNSGRFLIDVRGTLTNATTLNYPNLTLNLGKSLINEATGQIVANDLRLILTDQIVNAGILYGYASTQIAASQLDNLSEAQIYGPDVAIDVSGAMTNDGTIYGDRGTEVTANSLNAGANSVIYGAQVIVNVAQSLSNAGVINGKDSTAITAGSITNIGSVAQNADGTSQQRGVIYGG</sequence>
<name>A0ABV0BNH9_9HYPH</name>
<organism evidence="2 3">
    <name type="scientific">Hohaiivirga grylli</name>
    <dbReference type="NCBI Taxonomy" id="3133970"/>
    <lineage>
        <taxon>Bacteria</taxon>
        <taxon>Pseudomonadati</taxon>
        <taxon>Pseudomonadota</taxon>
        <taxon>Alphaproteobacteria</taxon>
        <taxon>Hyphomicrobiales</taxon>
        <taxon>Methylobacteriaceae</taxon>
        <taxon>Hohaiivirga</taxon>
    </lineage>
</organism>
<feature type="non-terminal residue" evidence="2">
    <location>
        <position position="661"/>
    </location>
</feature>
<evidence type="ECO:0000259" key="1">
    <source>
        <dbReference type="SMART" id="SM00912"/>
    </source>
</evidence>
<accession>A0ABV0BNH9</accession>
<gene>
    <name evidence="2" type="ORF">WJT86_12245</name>
</gene>
<dbReference type="Proteomes" id="UP001418637">
    <property type="component" value="Unassembled WGS sequence"/>
</dbReference>
<dbReference type="RefSeq" id="WP_346337876.1">
    <property type="nucleotide sequence ID" value="NZ_JBBYXI010000017.1"/>
</dbReference>
<dbReference type="NCBIfam" id="TIGR01901">
    <property type="entry name" value="adhes_NPXG"/>
    <property type="match status" value="1"/>
</dbReference>
<evidence type="ECO:0000313" key="3">
    <source>
        <dbReference type="Proteomes" id="UP001418637"/>
    </source>
</evidence>
<feature type="domain" description="Filamentous haemagglutinin FhaB/tRNA nuclease CdiA-like TPS" evidence="1">
    <location>
        <begin position="68"/>
        <end position="189"/>
    </location>
</feature>
<protein>
    <submittedName>
        <fullName evidence="2">Filamentous hemagglutinin N-terminal domain-containing protein</fullName>
    </submittedName>
</protein>
<comment type="caution">
    <text evidence="2">The sequence shown here is derived from an EMBL/GenBank/DDBJ whole genome shotgun (WGS) entry which is preliminary data.</text>
</comment>
<dbReference type="InterPro" id="IPR012334">
    <property type="entry name" value="Pectin_lyas_fold"/>
</dbReference>
<dbReference type="InterPro" id="IPR011050">
    <property type="entry name" value="Pectin_lyase_fold/virulence"/>
</dbReference>
<keyword evidence="3" id="KW-1185">Reference proteome</keyword>
<dbReference type="EMBL" id="JBBYXI010000017">
    <property type="protein sequence ID" value="MEN3931816.1"/>
    <property type="molecule type" value="Genomic_DNA"/>
</dbReference>
<dbReference type="SUPFAM" id="SSF51126">
    <property type="entry name" value="Pectin lyase-like"/>
    <property type="match status" value="1"/>
</dbReference>
<dbReference type="SMART" id="SM00912">
    <property type="entry name" value="Haemagg_act"/>
    <property type="match status" value="1"/>
</dbReference>